<dbReference type="GO" id="GO:0005874">
    <property type="term" value="C:microtubule"/>
    <property type="evidence" value="ECO:0007669"/>
    <property type="project" value="InterPro"/>
</dbReference>
<dbReference type="GO" id="GO:0051301">
    <property type="term" value="P:cell division"/>
    <property type="evidence" value="ECO:0007669"/>
    <property type="project" value="TreeGrafter"/>
</dbReference>
<dbReference type="GO" id="GO:0007017">
    <property type="term" value="P:microtubule-based process"/>
    <property type="evidence" value="ECO:0007669"/>
    <property type="project" value="InterPro"/>
</dbReference>
<keyword evidence="8" id="KW-1185">Reference proteome</keyword>
<feature type="domain" description="Tubulin/FtsZ GTPase" evidence="5">
    <location>
        <begin position="59"/>
        <end position="236"/>
    </location>
</feature>
<dbReference type="FunFam" id="3.30.1330.20:FF:000012">
    <property type="entry name" value="Cell division protein FtsZ 1, chloroplastic"/>
    <property type="match status" value="1"/>
</dbReference>
<dbReference type="SMART" id="SM00864">
    <property type="entry name" value="Tubulin"/>
    <property type="match status" value="1"/>
</dbReference>
<dbReference type="GO" id="GO:0009507">
    <property type="term" value="C:chloroplast"/>
    <property type="evidence" value="ECO:0007669"/>
    <property type="project" value="TreeGrafter"/>
</dbReference>
<feature type="region of interest" description="Disordered" evidence="4">
    <location>
        <begin position="371"/>
        <end position="399"/>
    </location>
</feature>
<evidence type="ECO:0000313" key="7">
    <source>
        <dbReference type="EMBL" id="MBA0641653.1"/>
    </source>
</evidence>
<evidence type="ECO:0000256" key="2">
    <source>
        <dbReference type="ARBA" id="ARBA00022741"/>
    </source>
</evidence>
<dbReference type="InterPro" id="IPR003008">
    <property type="entry name" value="Tubulin_FtsZ_GTPase"/>
</dbReference>
<feature type="domain" description="Tubulin/FtsZ 2-layer sandwich" evidence="6">
    <location>
        <begin position="238"/>
        <end position="355"/>
    </location>
</feature>
<dbReference type="AlphaFoldDB" id="A0A7J8TU36"/>
<dbReference type="InterPro" id="IPR037103">
    <property type="entry name" value="Tubulin/FtsZ-like_C"/>
</dbReference>
<dbReference type="InterPro" id="IPR018316">
    <property type="entry name" value="Tubulin/FtsZ_2-layer-sand-dom"/>
</dbReference>
<dbReference type="GO" id="GO:0003924">
    <property type="term" value="F:GTPase activity"/>
    <property type="evidence" value="ECO:0007669"/>
    <property type="project" value="InterPro"/>
</dbReference>
<dbReference type="NCBIfam" id="TIGR00065">
    <property type="entry name" value="ftsZ"/>
    <property type="match status" value="1"/>
</dbReference>
<evidence type="ECO:0000256" key="3">
    <source>
        <dbReference type="ARBA" id="ARBA00023134"/>
    </source>
</evidence>
<dbReference type="SUPFAM" id="SSF55307">
    <property type="entry name" value="Tubulin C-terminal domain-like"/>
    <property type="match status" value="1"/>
</dbReference>
<dbReference type="PANTHER" id="PTHR30314">
    <property type="entry name" value="CELL DIVISION PROTEIN FTSZ-RELATED"/>
    <property type="match status" value="1"/>
</dbReference>
<dbReference type="Pfam" id="PF00091">
    <property type="entry name" value="Tubulin"/>
    <property type="match status" value="1"/>
</dbReference>
<dbReference type="GO" id="GO:0010020">
    <property type="term" value="P:chloroplast fission"/>
    <property type="evidence" value="ECO:0007669"/>
    <property type="project" value="TreeGrafter"/>
</dbReference>
<dbReference type="PRINTS" id="PR00423">
    <property type="entry name" value="CELLDVISFTSZ"/>
</dbReference>
<dbReference type="PROSITE" id="PS01134">
    <property type="entry name" value="FTSZ_1"/>
    <property type="match status" value="1"/>
</dbReference>
<keyword evidence="3" id="KW-0342">GTP-binding</keyword>
<dbReference type="Proteomes" id="UP000593573">
    <property type="component" value="Unassembled WGS sequence"/>
</dbReference>
<evidence type="ECO:0000256" key="4">
    <source>
        <dbReference type="SAM" id="MobiDB-lite"/>
    </source>
</evidence>
<dbReference type="InterPro" id="IPR020805">
    <property type="entry name" value="Cell_div_FtsZ_CS"/>
</dbReference>
<dbReference type="OrthoDB" id="70257at2759"/>
<evidence type="ECO:0000313" key="8">
    <source>
        <dbReference type="Proteomes" id="UP000593573"/>
    </source>
</evidence>
<dbReference type="PROSITE" id="PS00227">
    <property type="entry name" value="TUBULIN"/>
    <property type="match status" value="1"/>
</dbReference>
<dbReference type="SUPFAM" id="SSF52490">
    <property type="entry name" value="Tubulin nucleotide-binding domain-like"/>
    <property type="match status" value="1"/>
</dbReference>
<dbReference type="PROSITE" id="PS01135">
    <property type="entry name" value="FTSZ_2"/>
    <property type="match status" value="1"/>
</dbReference>
<gene>
    <name evidence="7" type="ORF">Goklo_026182</name>
</gene>
<protein>
    <submittedName>
        <fullName evidence="7">Uncharacterized protein</fullName>
    </submittedName>
</protein>
<dbReference type="HAMAP" id="MF_00909">
    <property type="entry name" value="FtsZ"/>
    <property type="match status" value="1"/>
</dbReference>
<reference evidence="7 8" key="1">
    <citation type="journal article" date="2019" name="Genome Biol. Evol.">
        <title>Insights into the evolution of the New World diploid cottons (Gossypium, subgenus Houzingenia) based on genome sequencing.</title>
        <authorList>
            <person name="Grover C.E."/>
            <person name="Arick M.A. 2nd"/>
            <person name="Thrash A."/>
            <person name="Conover J.L."/>
            <person name="Sanders W.S."/>
            <person name="Peterson D.G."/>
            <person name="Frelichowski J.E."/>
            <person name="Scheffler J.A."/>
            <person name="Scheffler B.E."/>
            <person name="Wendel J.F."/>
        </authorList>
    </citation>
    <scope>NUCLEOTIDE SEQUENCE [LARGE SCALE GENOMIC DNA]</scope>
    <source>
        <strain evidence="7">57</strain>
        <tissue evidence="7">Leaf</tissue>
    </source>
</reference>
<organism evidence="7 8">
    <name type="scientific">Gossypium klotzschianum</name>
    <dbReference type="NCBI Taxonomy" id="34286"/>
    <lineage>
        <taxon>Eukaryota</taxon>
        <taxon>Viridiplantae</taxon>
        <taxon>Streptophyta</taxon>
        <taxon>Embryophyta</taxon>
        <taxon>Tracheophyta</taxon>
        <taxon>Spermatophyta</taxon>
        <taxon>Magnoliopsida</taxon>
        <taxon>eudicotyledons</taxon>
        <taxon>Gunneridae</taxon>
        <taxon>Pentapetalae</taxon>
        <taxon>rosids</taxon>
        <taxon>malvids</taxon>
        <taxon>Malvales</taxon>
        <taxon>Malvaceae</taxon>
        <taxon>Malvoideae</taxon>
        <taxon>Gossypium</taxon>
    </lineage>
</organism>
<comment type="similarity">
    <text evidence="1">Belongs to the FtsZ family.</text>
</comment>
<dbReference type="GO" id="GO:0005525">
    <property type="term" value="F:GTP binding"/>
    <property type="evidence" value="ECO:0007669"/>
    <property type="project" value="UniProtKB-KW"/>
</dbReference>
<sequence length="399" mass="41452">MATLQVTNAKDFISPTSSSSSLSSKLCFSSKKPLKRSSFSTYHRFGRISCSFASMETAKIKVVGVGGGGNNAVNRMIGSGLQGVDFYAINTDSQALLQSSAENPIQIGELLTRGLGTGGNPLLGEQAAEESADAIANALKGSDLVFITAGMGGGTGSGAAPVVAQIAKEGGYLTVGVALEAIEKLQKNVDTLIVIPNDRLLDIADEQTPLQDAFLLADDVLRQGVQGISDIITIPGLVNVDFADVKAVMKDSGTAMLGVGVSSSKNRAVEAAEQATLAPLIGSSIQSATGVVYNITGGKDITLQEVNRVSQVVTSLADPSANIIFGAVVDDRYNGEIHVTIIATGFSQSFQKTLLTDPKAAKQINKATMGQESNGIPLPLESPSLSTIPSRSSPRRLFF</sequence>
<dbReference type="InterPro" id="IPR017975">
    <property type="entry name" value="Tubulin_CS"/>
</dbReference>
<dbReference type="SMART" id="SM00865">
    <property type="entry name" value="Tubulin_C"/>
    <property type="match status" value="1"/>
</dbReference>
<evidence type="ECO:0000259" key="5">
    <source>
        <dbReference type="SMART" id="SM00864"/>
    </source>
</evidence>
<dbReference type="EMBL" id="JABFAB010000002">
    <property type="protein sequence ID" value="MBA0641653.1"/>
    <property type="molecule type" value="Genomic_DNA"/>
</dbReference>
<dbReference type="InterPro" id="IPR008280">
    <property type="entry name" value="Tub_FtsZ_C"/>
</dbReference>
<dbReference type="Gene3D" id="3.40.50.1440">
    <property type="entry name" value="Tubulin/FtsZ, GTPase domain"/>
    <property type="match status" value="1"/>
</dbReference>
<dbReference type="Gene3D" id="3.30.1330.20">
    <property type="entry name" value="Tubulin/FtsZ, C-terminal domain"/>
    <property type="match status" value="1"/>
</dbReference>
<dbReference type="InterPro" id="IPR045061">
    <property type="entry name" value="FtsZ/CetZ"/>
</dbReference>
<name>A0A7J8TU36_9ROSI</name>
<accession>A0A7J8TU36</accession>
<proteinExistence type="inferred from homology"/>
<dbReference type="PANTHER" id="PTHR30314:SF12">
    <property type="entry name" value="CELL DIVISION PROTEIN FTSZ HOMOLOG 1, CHLOROPLASTIC"/>
    <property type="match status" value="1"/>
</dbReference>
<evidence type="ECO:0000259" key="6">
    <source>
        <dbReference type="SMART" id="SM00865"/>
    </source>
</evidence>
<dbReference type="InterPro" id="IPR024757">
    <property type="entry name" value="FtsZ_C"/>
</dbReference>
<dbReference type="InterPro" id="IPR000158">
    <property type="entry name" value="Cell_div_FtsZ"/>
</dbReference>
<dbReference type="InterPro" id="IPR036525">
    <property type="entry name" value="Tubulin/FtsZ_GTPase_sf"/>
</dbReference>
<dbReference type="Pfam" id="PF12327">
    <property type="entry name" value="FtsZ_C"/>
    <property type="match status" value="1"/>
</dbReference>
<dbReference type="GO" id="GO:0032153">
    <property type="term" value="C:cell division site"/>
    <property type="evidence" value="ECO:0007669"/>
    <property type="project" value="TreeGrafter"/>
</dbReference>
<evidence type="ECO:0000256" key="1">
    <source>
        <dbReference type="ARBA" id="ARBA00009690"/>
    </source>
</evidence>
<dbReference type="CDD" id="cd02201">
    <property type="entry name" value="FtsZ_type1"/>
    <property type="match status" value="1"/>
</dbReference>
<dbReference type="FunFam" id="3.40.50.1440:FF:000001">
    <property type="entry name" value="Cell division protein FtsZ"/>
    <property type="match status" value="1"/>
</dbReference>
<comment type="caution">
    <text evidence="7">The sequence shown here is derived from an EMBL/GenBank/DDBJ whole genome shotgun (WGS) entry which is preliminary data.</text>
</comment>
<feature type="compositionally biased region" description="Low complexity" evidence="4">
    <location>
        <begin position="382"/>
        <end position="399"/>
    </location>
</feature>
<keyword evidence="2" id="KW-0547">Nucleotide-binding</keyword>